<dbReference type="Pfam" id="PF13629">
    <property type="entry name" value="T2SS-T3SS_pil_N"/>
    <property type="match status" value="1"/>
</dbReference>
<comment type="caution">
    <text evidence="3">The sequence shown here is derived from an EMBL/GenBank/DDBJ whole genome shotgun (WGS) entry which is preliminary data.</text>
</comment>
<dbReference type="AlphaFoldDB" id="X0WNG3"/>
<dbReference type="PANTHER" id="PTHR30332">
    <property type="entry name" value="PROBABLE GENERAL SECRETION PATHWAY PROTEIN D"/>
    <property type="match status" value="1"/>
</dbReference>
<feature type="non-terminal residue" evidence="3">
    <location>
        <position position="1"/>
    </location>
</feature>
<proteinExistence type="predicted"/>
<gene>
    <name evidence="3" type="ORF">S01H1_55543</name>
</gene>
<dbReference type="GO" id="GO:0009306">
    <property type="term" value="P:protein secretion"/>
    <property type="evidence" value="ECO:0007669"/>
    <property type="project" value="InterPro"/>
</dbReference>
<dbReference type="InterPro" id="IPR032789">
    <property type="entry name" value="T2SS-T3SS_pil_N"/>
</dbReference>
<dbReference type="InterPro" id="IPR004846">
    <property type="entry name" value="T2SS/T3SS_dom"/>
</dbReference>
<dbReference type="PANTHER" id="PTHR30332:SF17">
    <property type="entry name" value="TYPE IV PILIATION SYSTEM PROTEIN DR_0774-RELATED"/>
    <property type="match status" value="1"/>
</dbReference>
<organism evidence="3">
    <name type="scientific">marine sediment metagenome</name>
    <dbReference type="NCBI Taxonomy" id="412755"/>
    <lineage>
        <taxon>unclassified sequences</taxon>
        <taxon>metagenomes</taxon>
        <taxon>ecological metagenomes</taxon>
    </lineage>
</organism>
<evidence type="ECO:0000259" key="2">
    <source>
        <dbReference type="Pfam" id="PF13629"/>
    </source>
</evidence>
<accession>X0WNG3</accession>
<dbReference type="GO" id="GO:0015627">
    <property type="term" value="C:type II protein secretion system complex"/>
    <property type="evidence" value="ECO:0007669"/>
    <property type="project" value="TreeGrafter"/>
</dbReference>
<dbReference type="PRINTS" id="PR00811">
    <property type="entry name" value="BCTERIALGSPD"/>
</dbReference>
<evidence type="ECO:0000259" key="1">
    <source>
        <dbReference type="Pfam" id="PF00263"/>
    </source>
</evidence>
<reference evidence="3" key="1">
    <citation type="journal article" date="2014" name="Front. Microbiol.">
        <title>High frequency of phylogenetically diverse reductive dehalogenase-homologous genes in deep subseafloor sedimentary metagenomes.</title>
        <authorList>
            <person name="Kawai M."/>
            <person name="Futagami T."/>
            <person name="Toyoda A."/>
            <person name="Takaki Y."/>
            <person name="Nishi S."/>
            <person name="Hori S."/>
            <person name="Arai W."/>
            <person name="Tsubouchi T."/>
            <person name="Morono Y."/>
            <person name="Uchiyama I."/>
            <person name="Ito T."/>
            <person name="Fujiyama A."/>
            <person name="Inagaki F."/>
            <person name="Takami H."/>
        </authorList>
    </citation>
    <scope>NUCLEOTIDE SEQUENCE</scope>
    <source>
        <strain evidence="3">Expedition CK06-06</strain>
    </source>
</reference>
<dbReference type="InterPro" id="IPR050810">
    <property type="entry name" value="Bact_Secretion_Sys_Channel"/>
</dbReference>
<feature type="domain" description="Type II/III secretion system secretin-like" evidence="1">
    <location>
        <begin position="191"/>
        <end position="255"/>
    </location>
</feature>
<dbReference type="InterPro" id="IPR001775">
    <property type="entry name" value="GspD/PilQ"/>
</dbReference>
<feature type="domain" description="Pilus formation protein N-terminal" evidence="2">
    <location>
        <begin position="1"/>
        <end position="46"/>
    </location>
</feature>
<name>X0WNG3_9ZZZZ</name>
<dbReference type="Pfam" id="PF00263">
    <property type="entry name" value="Secretin"/>
    <property type="match status" value="1"/>
</dbReference>
<sequence length="257" mass="28034">VTEPKTANVQVLTPYQVMLQAQAVGLTDVIIWSKDENNIQRWKIRVVMDVSTYAEKLKELFPHSSLQISQSDEILIVKGLLRSADQVRQLHDYLSKAKIEYVDMTSVAGIQQVQLQVRVAEVSRIALRSLSINSTYADNDFYGLTAPTSSSGTPLISDVTIGPDSASGTFSSAVTLLAGIPRAHLEMFFQALAENQYLKLLANPTLVALSGEKASFLAGGEFPIPIPQNSGSGATSITIEYREYGVRLTFKPIVLGD</sequence>
<feature type="non-terminal residue" evidence="3">
    <location>
        <position position="257"/>
    </location>
</feature>
<dbReference type="EMBL" id="BARS01036112">
    <property type="protein sequence ID" value="GAG26033.1"/>
    <property type="molecule type" value="Genomic_DNA"/>
</dbReference>
<protein>
    <submittedName>
        <fullName evidence="3">Uncharacterized protein</fullName>
    </submittedName>
</protein>
<evidence type="ECO:0000313" key="3">
    <source>
        <dbReference type="EMBL" id="GAG26033.1"/>
    </source>
</evidence>